<dbReference type="SUPFAM" id="SSF56112">
    <property type="entry name" value="Protein kinase-like (PK-like)"/>
    <property type="match status" value="1"/>
</dbReference>
<keyword evidence="3" id="KW-1185">Reference proteome</keyword>
<organism evidence="2 3">
    <name type="scientific">Luteipulveratus flavus</name>
    <dbReference type="NCBI Taxonomy" id="3031728"/>
    <lineage>
        <taxon>Bacteria</taxon>
        <taxon>Bacillati</taxon>
        <taxon>Actinomycetota</taxon>
        <taxon>Actinomycetes</taxon>
        <taxon>Micrococcales</taxon>
        <taxon>Dermacoccaceae</taxon>
        <taxon>Luteipulveratus</taxon>
    </lineage>
</organism>
<dbReference type="EMBL" id="JAROAV010000043">
    <property type="protein sequence ID" value="MDF8265850.1"/>
    <property type="molecule type" value="Genomic_DNA"/>
</dbReference>
<comment type="caution">
    <text evidence="2">The sequence shown here is derived from an EMBL/GenBank/DDBJ whole genome shotgun (WGS) entry which is preliminary data.</text>
</comment>
<gene>
    <name evidence="2" type="ORF">P4R38_16505</name>
</gene>
<dbReference type="RefSeq" id="WP_277193116.1">
    <property type="nucleotide sequence ID" value="NZ_JAROAV010000043.1"/>
</dbReference>
<feature type="domain" description="Aminoglycoside phosphotransferase" evidence="1">
    <location>
        <begin position="76"/>
        <end position="273"/>
    </location>
</feature>
<name>A0ABT6CAC5_9MICO</name>
<evidence type="ECO:0000313" key="3">
    <source>
        <dbReference type="Proteomes" id="UP001528912"/>
    </source>
</evidence>
<evidence type="ECO:0000259" key="1">
    <source>
        <dbReference type="Pfam" id="PF01636"/>
    </source>
</evidence>
<sequence length="333" mass="36618">MTQSAGLPGATRAGPATQVWASDRWRWEATRWIDAVLPRRGITRVPVSPRQPRIRPWSTQLVIDTDHGRAWFKAAVPEVAPEAAIHRLLGDVAPDLLAPQWAVDAERGWILGPDQGPQLRDVATPETITSLWSGVLRRYARLQRASVSVVDRLVDAGVPLLGPLDLVQAWVARGYGHERAADARLLAAAERLLKVGLPLTIEHGDLHAGNVFCADGSSTAAHNARFFDWDDAYVGNPLGSLLIALRGPGYHFGLPDDPERDDRLLRAYLSGWSDVFSTQDARRVAPDALLLARVARLIGWDRALARATEAERAQWQEHPDQWTAEILALTADG</sequence>
<protein>
    <submittedName>
        <fullName evidence="2">Phosphotransferase</fullName>
    </submittedName>
</protein>
<proteinExistence type="predicted"/>
<dbReference type="Pfam" id="PF01636">
    <property type="entry name" value="APH"/>
    <property type="match status" value="1"/>
</dbReference>
<accession>A0ABT6CAC5</accession>
<dbReference type="InterPro" id="IPR002575">
    <property type="entry name" value="Aminoglycoside_PTrfase"/>
</dbReference>
<dbReference type="InterPro" id="IPR011009">
    <property type="entry name" value="Kinase-like_dom_sf"/>
</dbReference>
<evidence type="ECO:0000313" key="2">
    <source>
        <dbReference type="EMBL" id="MDF8265850.1"/>
    </source>
</evidence>
<reference evidence="2 3" key="1">
    <citation type="submission" date="2023-03" db="EMBL/GenBank/DDBJ databases">
        <title>YIM 133296 draft genome.</title>
        <authorList>
            <person name="Xiong L."/>
        </authorList>
    </citation>
    <scope>NUCLEOTIDE SEQUENCE [LARGE SCALE GENOMIC DNA]</scope>
    <source>
        <strain evidence="2 3">YIM 133296</strain>
    </source>
</reference>
<dbReference type="Proteomes" id="UP001528912">
    <property type="component" value="Unassembled WGS sequence"/>
</dbReference>